<sequence>MLFSNQKIRYNKLISKQTKFMPKKIIIGVSGNIGSFSEEAANYYCQKNKIKNYKLEYLIGVDNVLSALAKKKINKGIFPLENSNGGIVYESVYAMAKYVFGIENLFEIDIKMNLLVKPGIKPGLIKKIVSHPQALKQCRMYLKRKWPAINLEEYVDTASAAEDLSAGKLPENTAVIAPRVCARIYKLDLAEESIQDLKFNFTTFVSAVKK</sequence>
<keyword evidence="5" id="KW-0584">Phenylalanine biosynthesis</keyword>
<dbReference type="UniPathway" id="UPA00121">
    <property type="reaction ID" value="UER00345"/>
</dbReference>
<dbReference type="PANTHER" id="PTHR21022:SF19">
    <property type="entry name" value="PREPHENATE DEHYDRATASE-RELATED"/>
    <property type="match status" value="1"/>
</dbReference>
<evidence type="ECO:0000313" key="9">
    <source>
        <dbReference type="EMBL" id="PIR13275.1"/>
    </source>
</evidence>
<organism evidence="9 10">
    <name type="scientific">Candidatus Falkowbacteria bacterium CG11_big_fil_rev_8_21_14_0_20_39_10</name>
    <dbReference type="NCBI Taxonomy" id="1974570"/>
    <lineage>
        <taxon>Bacteria</taxon>
        <taxon>Candidatus Falkowiibacteriota</taxon>
    </lineage>
</organism>
<evidence type="ECO:0000256" key="3">
    <source>
        <dbReference type="ARBA" id="ARBA00022605"/>
    </source>
</evidence>
<evidence type="ECO:0000256" key="7">
    <source>
        <dbReference type="ARBA" id="ARBA00047848"/>
    </source>
</evidence>
<keyword evidence="4" id="KW-0057">Aromatic amino acid biosynthesis</keyword>
<comment type="pathway">
    <text evidence="1">Amino-acid biosynthesis; L-phenylalanine biosynthesis; phenylpyruvate from prephenate: step 1/1.</text>
</comment>
<protein>
    <recommendedName>
        <fullName evidence="2">prephenate dehydratase</fullName>
        <ecNumber evidence="2">4.2.1.51</ecNumber>
    </recommendedName>
</protein>
<accession>A0A2M6K8P2</accession>
<dbReference type="Proteomes" id="UP000230869">
    <property type="component" value="Unassembled WGS sequence"/>
</dbReference>
<evidence type="ECO:0000256" key="6">
    <source>
        <dbReference type="ARBA" id="ARBA00023239"/>
    </source>
</evidence>
<keyword evidence="6" id="KW-0456">Lyase</keyword>
<dbReference type="PANTHER" id="PTHR21022">
    <property type="entry name" value="PREPHENATE DEHYDRATASE P PROTEIN"/>
    <property type="match status" value="1"/>
</dbReference>
<keyword evidence="3" id="KW-0028">Amino-acid biosynthesis</keyword>
<comment type="caution">
    <text evidence="9">The sequence shown here is derived from an EMBL/GenBank/DDBJ whole genome shotgun (WGS) entry which is preliminary data.</text>
</comment>
<dbReference type="EMBL" id="PCWW01000047">
    <property type="protein sequence ID" value="PIR13275.1"/>
    <property type="molecule type" value="Genomic_DNA"/>
</dbReference>
<dbReference type="GO" id="GO:0005737">
    <property type="term" value="C:cytoplasm"/>
    <property type="evidence" value="ECO:0007669"/>
    <property type="project" value="TreeGrafter"/>
</dbReference>
<name>A0A2M6K8P2_9BACT</name>
<dbReference type="EC" id="4.2.1.51" evidence="2"/>
<reference evidence="9 10" key="1">
    <citation type="submission" date="2017-09" db="EMBL/GenBank/DDBJ databases">
        <title>Depth-based differentiation of microbial function through sediment-hosted aquifers and enrichment of novel symbionts in the deep terrestrial subsurface.</title>
        <authorList>
            <person name="Probst A.J."/>
            <person name="Ladd B."/>
            <person name="Jarett J.K."/>
            <person name="Geller-Mcgrath D.E."/>
            <person name="Sieber C.M."/>
            <person name="Emerson J.B."/>
            <person name="Anantharaman K."/>
            <person name="Thomas B.C."/>
            <person name="Malmstrom R."/>
            <person name="Stieglmeier M."/>
            <person name="Klingl A."/>
            <person name="Woyke T."/>
            <person name="Ryan C.M."/>
            <person name="Banfield J.F."/>
        </authorList>
    </citation>
    <scope>NUCLEOTIDE SEQUENCE [LARGE SCALE GENOMIC DNA]</scope>
    <source>
        <strain evidence="9">CG11_big_fil_rev_8_21_14_0_20_39_10</strain>
    </source>
</reference>
<dbReference type="AlphaFoldDB" id="A0A2M6K8P2"/>
<evidence type="ECO:0000256" key="2">
    <source>
        <dbReference type="ARBA" id="ARBA00013147"/>
    </source>
</evidence>
<dbReference type="Pfam" id="PF00800">
    <property type="entry name" value="PDT"/>
    <property type="match status" value="1"/>
</dbReference>
<dbReference type="Gene3D" id="3.40.190.10">
    <property type="entry name" value="Periplasmic binding protein-like II"/>
    <property type="match status" value="2"/>
</dbReference>
<dbReference type="SUPFAM" id="SSF53850">
    <property type="entry name" value="Periplasmic binding protein-like II"/>
    <property type="match status" value="1"/>
</dbReference>
<evidence type="ECO:0000259" key="8">
    <source>
        <dbReference type="PROSITE" id="PS51171"/>
    </source>
</evidence>
<evidence type="ECO:0000256" key="5">
    <source>
        <dbReference type="ARBA" id="ARBA00023222"/>
    </source>
</evidence>
<comment type="catalytic activity">
    <reaction evidence="7">
        <text>prephenate + H(+) = 3-phenylpyruvate + CO2 + H2O</text>
        <dbReference type="Rhea" id="RHEA:21648"/>
        <dbReference type="ChEBI" id="CHEBI:15377"/>
        <dbReference type="ChEBI" id="CHEBI:15378"/>
        <dbReference type="ChEBI" id="CHEBI:16526"/>
        <dbReference type="ChEBI" id="CHEBI:18005"/>
        <dbReference type="ChEBI" id="CHEBI:29934"/>
        <dbReference type="EC" id="4.2.1.51"/>
    </reaction>
</comment>
<dbReference type="InterPro" id="IPR001086">
    <property type="entry name" value="Preph_deHydtase"/>
</dbReference>
<proteinExistence type="predicted"/>
<evidence type="ECO:0000313" key="10">
    <source>
        <dbReference type="Proteomes" id="UP000230869"/>
    </source>
</evidence>
<evidence type="ECO:0000256" key="4">
    <source>
        <dbReference type="ARBA" id="ARBA00023141"/>
    </source>
</evidence>
<dbReference type="PROSITE" id="PS51171">
    <property type="entry name" value="PREPHENATE_DEHYDR_3"/>
    <property type="match status" value="1"/>
</dbReference>
<dbReference type="GO" id="GO:0004664">
    <property type="term" value="F:prephenate dehydratase activity"/>
    <property type="evidence" value="ECO:0007669"/>
    <property type="project" value="UniProtKB-EC"/>
</dbReference>
<dbReference type="GO" id="GO:0009094">
    <property type="term" value="P:L-phenylalanine biosynthetic process"/>
    <property type="evidence" value="ECO:0007669"/>
    <property type="project" value="UniProtKB-UniPathway"/>
</dbReference>
<evidence type="ECO:0000256" key="1">
    <source>
        <dbReference type="ARBA" id="ARBA00004741"/>
    </source>
</evidence>
<gene>
    <name evidence="9" type="ORF">COV49_02785</name>
</gene>
<feature type="domain" description="Prephenate dehydratase" evidence="8">
    <location>
        <begin position="26"/>
        <end position="209"/>
    </location>
</feature>